<gene>
    <name evidence="3" type="ORF">HMPREF1541_08917</name>
</gene>
<dbReference type="Pfam" id="PF24625">
    <property type="entry name" value="DUF7626"/>
    <property type="match status" value="1"/>
</dbReference>
<evidence type="ECO:0000256" key="1">
    <source>
        <dbReference type="SAM" id="MobiDB-lite"/>
    </source>
</evidence>
<feature type="region of interest" description="Disordered" evidence="1">
    <location>
        <begin position="72"/>
        <end position="129"/>
    </location>
</feature>
<dbReference type="GeneID" id="19976256"/>
<evidence type="ECO:0000259" key="2">
    <source>
        <dbReference type="Pfam" id="PF24625"/>
    </source>
</evidence>
<evidence type="ECO:0000313" key="4">
    <source>
        <dbReference type="Proteomes" id="UP000030752"/>
    </source>
</evidence>
<feature type="region of interest" description="Disordered" evidence="1">
    <location>
        <begin position="1"/>
        <end position="26"/>
    </location>
</feature>
<feature type="compositionally biased region" description="Basic residues" evidence="1">
    <location>
        <begin position="1"/>
        <end position="14"/>
    </location>
</feature>
<evidence type="ECO:0000313" key="3">
    <source>
        <dbReference type="EMBL" id="ETN36639.1"/>
    </source>
</evidence>
<dbReference type="Gene3D" id="1.10.10.60">
    <property type="entry name" value="Homeodomain-like"/>
    <property type="match status" value="1"/>
</dbReference>
<dbReference type="InParanoid" id="W2RLM6"/>
<dbReference type="InterPro" id="IPR056043">
    <property type="entry name" value="DUF7626"/>
</dbReference>
<feature type="compositionally biased region" description="Polar residues" evidence="1">
    <location>
        <begin position="95"/>
        <end position="110"/>
    </location>
</feature>
<proteinExistence type="predicted"/>
<keyword evidence="4" id="KW-1185">Reference proteome</keyword>
<organism evidence="3 4">
    <name type="scientific">Cyphellophora europaea (strain CBS 101466)</name>
    <name type="common">Phialophora europaea</name>
    <dbReference type="NCBI Taxonomy" id="1220924"/>
    <lineage>
        <taxon>Eukaryota</taxon>
        <taxon>Fungi</taxon>
        <taxon>Dikarya</taxon>
        <taxon>Ascomycota</taxon>
        <taxon>Pezizomycotina</taxon>
        <taxon>Eurotiomycetes</taxon>
        <taxon>Chaetothyriomycetidae</taxon>
        <taxon>Chaetothyriales</taxon>
        <taxon>Cyphellophoraceae</taxon>
        <taxon>Cyphellophora</taxon>
    </lineage>
</organism>
<dbReference type="HOGENOM" id="CLU_882876_0_0_1"/>
<protein>
    <recommendedName>
        <fullName evidence="2">DUF7626 domain-containing protein</fullName>
    </recommendedName>
</protein>
<dbReference type="eggNOG" id="ENOG502RIYA">
    <property type="taxonomic scope" value="Eukaryota"/>
</dbReference>
<sequence>MSGAGRGRKANSRAKKQESLPPRTAFDIPYFAHQQLDPGRYPQVLTYPIAQSPAVIFRNVKNCAVETVEWDEEDDARDVYDPNSEDSSKAHSFENTKNSTASSSQGNELSSRGPRVKGGRPAISKPVTPDLDTEDQIIVRMKQAKYLERDIAKYLADQGLIKYNIKTIGTRWARIKKKLAEHQDELLDADLTDWHDGDDDVLREAIAKADKEIEAEVEKVRAKKWQKVAEYSKAMKPVMNFSQNACRKRYDALLDGSAKPAPESIVNPDEDTMARIQSRKEKENKIEEDRLAKPGSKAAIRKKNVPQDT</sequence>
<name>W2RLM6_CYPE1</name>
<dbReference type="OrthoDB" id="5321209at2759"/>
<reference evidence="3 4" key="1">
    <citation type="submission" date="2013-03" db="EMBL/GenBank/DDBJ databases">
        <title>The Genome Sequence of Phialophora europaea CBS 101466.</title>
        <authorList>
            <consortium name="The Broad Institute Genomics Platform"/>
            <person name="Cuomo C."/>
            <person name="de Hoog S."/>
            <person name="Gorbushina A."/>
            <person name="Walker B."/>
            <person name="Young S.K."/>
            <person name="Zeng Q."/>
            <person name="Gargeya S."/>
            <person name="Fitzgerald M."/>
            <person name="Haas B."/>
            <person name="Abouelleil A."/>
            <person name="Allen A.W."/>
            <person name="Alvarado L."/>
            <person name="Arachchi H.M."/>
            <person name="Berlin A.M."/>
            <person name="Chapman S.B."/>
            <person name="Gainer-Dewar J."/>
            <person name="Goldberg J."/>
            <person name="Griggs A."/>
            <person name="Gujja S."/>
            <person name="Hansen M."/>
            <person name="Howarth C."/>
            <person name="Imamovic A."/>
            <person name="Ireland A."/>
            <person name="Larimer J."/>
            <person name="McCowan C."/>
            <person name="Murphy C."/>
            <person name="Pearson M."/>
            <person name="Poon T.W."/>
            <person name="Priest M."/>
            <person name="Roberts A."/>
            <person name="Saif S."/>
            <person name="Shea T."/>
            <person name="Sisk P."/>
            <person name="Sykes S."/>
            <person name="Wortman J."/>
            <person name="Nusbaum C."/>
            <person name="Birren B."/>
        </authorList>
    </citation>
    <scope>NUCLEOTIDE SEQUENCE [LARGE SCALE GENOMIC DNA]</scope>
    <source>
        <strain evidence="3 4">CBS 101466</strain>
    </source>
</reference>
<feature type="compositionally biased region" description="Basic residues" evidence="1">
    <location>
        <begin position="299"/>
        <end position="309"/>
    </location>
</feature>
<dbReference type="RefSeq" id="XP_008721457.1">
    <property type="nucleotide sequence ID" value="XM_008723235.1"/>
</dbReference>
<dbReference type="AlphaFoldDB" id="W2RLM6"/>
<dbReference type="VEuPathDB" id="FungiDB:HMPREF1541_08917"/>
<feature type="domain" description="DUF7626" evidence="2">
    <location>
        <begin position="130"/>
        <end position="184"/>
    </location>
</feature>
<dbReference type="Proteomes" id="UP000030752">
    <property type="component" value="Unassembled WGS sequence"/>
</dbReference>
<dbReference type="EMBL" id="KB822725">
    <property type="protein sequence ID" value="ETN36639.1"/>
    <property type="molecule type" value="Genomic_DNA"/>
</dbReference>
<accession>W2RLM6</accession>
<feature type="compositionally biased region" description="Basic and acidic residues" evidence="1">
    <location>
        <begin position="278"/>
        <end position="292"/>
    </location>
</feature>
<feature type="region of interest" description="Disordered" evidence="1">
    <location>
        <begin position="278"/>
        <end position="309"/>
    </location>
</feature>